<keyword evidence="7 16" id="KW-1133">Transmembrane helix</keyword>
<organism evidence="17 18">
    <name type="scientific">Sulfurimonas diazotrophicus</name>
    <dbReference type="NCBI Taxonomy" id="3131939"/>
    <lineage>
        <taxon>Bacteria</taxon>
        <taxon>Pseudomonadati</taxon>
        <taxon>Campylobacterota</taxon>
        <taxon>Epsilonproteobacteria</taxon>
        <taxon>Campylobacterales</taxon>
        <taxon>Sulfurimonadaceae</taxon>
        <taxon>Sulfurimonas</taxon>
    </lineage>
</organism>
<evidence type="ECO:0000256" key="8">
    <source>
        <dbReference type="ARBA" id="ARBA00023136"/>
    </source>
</evidence>
<name>A0ABZ3HAE2_9BACT</name>
<evidence type="ECO:0000256" key="15">
    <source>
        <dbReference type="ARBA" id="ARBA00049902"/>
    </source>
</evidence>
<reference evidence="17 18" key="1">
    <citation type="submission" date="2024-03" db="EMBL/GenBank/DDBJ databases">
        <title>Sulfurimonas sp. HSL3-1.</title>
        <authorList>
            <person name="Wang S."/>
        </authorList>
    </citation>
    <scope>NUCLEOTIDE SEQUENCE [LARGE SCALE GENOMIC DNA]</scope>
    <source>
        <strain evidence="17 18">HSL3-1</strain>
    </source>
</reference>
<evidence type="ECO:0000256" key="12">
    <source>
        <dbReference type="ARBA" id="ARBA00041185"/>
    </source>
</evidence>
<keyword evidence="5" id="KW-0133">Cell shape</keyword>
<evidence type="ECO:0000256" key="11">
    <source>
        <dbReference type="ARBA" id="ARBA00038053"/>
    </source>
</evidence>
<dbReference type="PANTHER" id="PTHR30474:SF2">
    <property type="entry name" value="PEPTIDOGLYCAN GLYCOSYLTRANSFERASE FTSW-RELATED"/>
    <property type="match status" value="1"/>
</dbReference>
<keyword evidence="3" id="KW-0808">Transferase</keyword>
<comment type="subcellular location">
    <subcellularLocation>
        <location evidence="1">Membrane</location>
        <topology evidence="1">Multi-pass membrane protein</topology>
    </subcellularLocation>
</comment>
<evidence type="ECO:0000256" key="16">
    <source>
        <dbReference type="SAM" id="Phobius"/>
    </source>
</evidence>
<keyword evidence="18" id="KW-1185">Reference proteome</keyword>
<evidence type="ECO:0000313" key="17">
    <source>
        <dbReference type="EMBL" id="XAU15491.1"/>
    </source>
</evidence>
<evidence type="ECO:0000256" key="2">
    <source>
        <dbReference type="ARBA" id="ARBA00022676"/>
    </source>
</evidence>
<comment type="similarity">
    <text evidence="11">Belongs to the SEDS family. FtsW subfamily.</text>
</comment>
<evidence type="ECO:0000256" key="10">
    <source>
        <dbReference type="ARBA" id="ARBA00033270"/>
    </source>
</evidence>
<evidence type="ECO:0000256" key="1">
    <source>
        <dbReference type="ARBA" id="ARBA00004141"/>
    </source>
</evidence>
<evidence type="ECO:0000256" key="5">
    <source>
        <dbReference type="ARBA" id="ARBA00022960"/>
    </source>
</evidence>
<feature type="transmembrane region" description="Helical" evidence="16">
    <location>
        <begin position="190"/>
        <end position="209"/>
    </location>
</feature>
<dbReference type="EC" id="2.4.99.28" evidence="14"/>
<comment type="catalytic activity">
    <reaction evidence="15">
        <text>[GlcNAc-(1-&gt;4)-Mur2Ac(oyl-L-Ala-gamma-D-Glu-L-Lys-D-Ala-D-Ala)](n)-di-trans,octa-cis-undecaprenyl diphosphate + beta-D-GlcNAc-(1-&gt;4)-Mur2Ac(oyl-L-Ala-gamma-D-Glu-L-Lys-D-Ala-D-Ala)-di-trans,octa-cis-undecaprenyl diphosphate = [GlcNAc-(1-&gt;4)-Mur2Ac(oyl-L-Ala-gamma-D-Glu-L-Lys-D-Ala-D-Ala)](n+1)-di-trans,octa-cis-undecaprenyl diphosphate + di-trans,octa-cis-undecaprenyl diphosphate + H(+)</text>
        <dbReference type="Rhea" id="RHEA:23708"/>
        <dbReference type="Rhea" id="RHEA-COMP:9602"/>
        <dbReference type="Rhea" id="RHEA-COMP:9603"/>
        <dbReference type="ChEBI" id="CHEBI:15378"/>
        <dbReference type="ChEBI" id="CHEBI:58405"/>
        <dbReference type="ChEBI" id="CHEBI:60033"/>
        <dbReference type="ChEBI" id="CHEBI:78435"/>
        <dbReference type="EC" id="2.4.99.28"/>
    </reaction>
</comment>
<feature type="transmembrane region" description="Helical" evidence="16">
    <location>
        <begin position="7"/>
        <end position="25"/>
    </location>
</feature>
<evidence type="ECO:0000313" key="18">
    <source>
        <dbReference type="Proteomes" id="UP001447842"/>
    </source>
</evidence>
<dbReference type="InterPro" id="IPR018365">
    <property type="entry name" value="Cell_cycle_FtsW-rel_CS"/>
</dbReference>
<sequence>MPDRTLFVTASTLIAISIVMIYSLSEYTVVLFDYAPMHFALRQMAFGLFSILLMWGIAQLDPDVWLGRLGFLLFLGALVLMMGMPFMPSSLVTEIGGAKRWIRFAGVSLAPVELFKIGFVYFLAWSFSRKIRHHSELGIKGEFRQFIPYAAFFILVMVLIAVMQKDLGQVMVLAMSLLFMLMLAGSSFRFFLVLMAFAVGAFVVFIFTAQHRVARIISWWSLAQDSILSLMPEFIAAHLRVQSHDEPYQISHSLNAIHNGGIIGTGLGNGTFKLGFLSEVHTDFILAGIAEEFGFIGIAVVTGLFLWMLKRIFTIANRIGNARYSLFCVGIGLLLAFAFLLNAFGISGITPIKGISVPFLSYGGSAMMASAVGVGMVLMISKKAQY</sequence>
<evidence type="ECO:0000256" key="4">
    <source>
        <dbReference type="ARBA" id="ARBA00022692"/>
    </source>
</evidence>
<dbReference type="PROSITE" id="PS00428">
    <property type="entry name" value="FTSW_RODA_SPOVE"/>
    <property type="match status" value="1"/>
</dbReference>
<accession>A0ABZ3HAE2</accession>
<keyword evidence="8 16" id="KW-0472">Membrane</keyword>
<feature type="transmembrane region" description="Helical" evidence="16">
    <location>
        <begin position="104"/>
        <end position="125"/>
    </location>
</feature>
<feature type="transmembrane region" description="Helical" evidence="16">
    <location>
        <begin position="359"/>
        <end position="380"/>
    </location>
</feature>
<evidence type="ECO:0000256" key="9">
    <source>
        <dbReference type="ARBA" id="ARBA00032370"/>
    </source>
</evidence>
<dbReference type="InterPro" id="IPR001182">
    <property type="entry name" value="FtsW/RodA"/>
</dbReference>
<gene>
    <name evidence="17" type="ORF">WCY31_02055</name>
</gene>
<dbReference type="Proteomes" id="UP001447842">
    <property type="component" value="Chromosome"/>
</dbReference>
<proteinExistence type="inferred from homology"/>
<feature type="transmembrane region" description="Helical" evidence="16">
    <location>
        <begin position="37"/>
        <end position="58"/>
    </location>
</feature>
<feature type="transmembrane region" description="Helical" evidence="16">
    <location>
        <begin position="146"/>
        <end position="163"/>
    </location>
</feature>
<feature type="transmembrane region" description="Helical" evidence="16">
    <location>
        <begin position="284"/>
        <end position="309"/>
    </location>
</feature>
<evidence type="ECO:0000256" key="13">
    <source>
        <dbReference type="ARBA" id="ARBA00041418"/>
    </source>
</evidence>
<dbReference type="EMBL" id="CP147920">
    <property type="protein sequence ID" value="XAU15491.1"/>
    <property type="molecule type" value="Genomic_DNA"/>
</dbReference>
<dbReference type="RefSeq" id="WP_345970600.1">
    <property type="nucleotide sequence ID" value="NZ_CP147920.1"/>
</dbReference>
<dbReference type="PANTHER" id="PTHR30474">
    <property type="entry name" value="CELL CYCLE PROTEIN"/>
    <property type="match status" value="1"/>
</dbReference>
<protein>
    <recommendedName>
        <fullName evidence="12">Probable peptidoglycan glycosyltransferase FtsW</fullName>
        <ecNumber evidence="14">2.4.99.28</ecNumber>
    </recommendedName>
    <alternativeName>
        <fullName evidence="13">Cell division protein FtsW</fullName>
    </alternativeName>
    <alternativeName>
        <fullName evidence="10">Cell wall polymerase</fullName>
    </alternativeName>
    <alternativeName>
        <fullName evidence="9">Peptidoglycan polymerase</fullName>
    </alternativeName>
</protein>
<keyword evidence="6" id="KW-0573">Peptidoglycan synthesis</keyword>
<feature type="transmembrane region" description="Helical" evidence="16">
    <location>
        <begin position="169"/>
        <end position="185"/>
    </location>
</feature>
<evidence type="ECO:0000256" key="6">
    <source>
        <dbReference type="ARBA" id="ARBA00022984"/>
    </source>
</evidence>
<evidence type="ECO:0000256" key="3">
    <source>
        <dbReference type="ARBA" id="ARBA00022679"/>
    </source>
</evidence>
<feature type="transmembrane region" description="Helical" evidence="16">
    <location>
        <begin position="321"/>
        <end position="347"/>
    </location>
</feature>
<keyword evidence="2" id="KW-0328">Glycosyltransferase</keyword>
<dbReference type="Pfam" id="PF01098">
    <property type="entry name" value="FTSW_RODA_SPOVE"/>
    <property type="match status" value="1"/>
</dbReference>
<keyword evidence="4 16" id="KW-0812">Transmembrane</keyword>
<evidence type="ECO:0000256" key="7">
    <source>
        <dbReference type="ARBA" id="ARBA00022989"/>
    </source>
</evidence>
<feature type="transmembrane region" description="Helical" evidence="16">
    <location>
        <begin position="65"/>
        <end position="84"/>
    </location>
</feature>
<evidence type="ECO:0000256" key="14">
    <source>
        <dbReference type="ARBA" id="ARBA00044770"/>
    </source>
</evidence>